<dbReference type="InterPro" id="IPR053031">
    <property type="entry name" value="Cuticle_assoc_protein"/>
</dbReference>
<evidence type="ECO:0000256" key="1">
    <source>
        <dbReference type="SAM" id="MobiDB-lite"/>
    </source>
</evidence>
<sequence length="184" mass="21235">MVVARIEVIPENVPFQKEELRSLGDETPSENTDAAATPSEQQTEQEEISRKRKKSSVDTEQSNQDKPYQKKERKKKARCWPYLDTIAENNVKIAAVCKLCQTRMKIGTTGCTTTFNRHVDKCLILLGRTQQTQLQFQPSDDKSPEVTLVNFKYDHSEMIKVISHYILVNELPFRYAESFMFDVV</sequence>
<feature type="region of interest" description="Disordered" evidence="1">
    <location>
        <begin position="14"/>
        <end position="72"/>
    </location>
</feature>
<comment type="caution">
    <text evidence="2">The sequence shown here is derived from an EMBL/GenBank/DDBJ whole genome shotgun (WGS) entry which is preliminary data.</text>
</comment>
<name>A0AAD8IQ62_9APIA</name>
<dbReference type="PANTHER" id="PTHR34396">
    <property type="entry name" value="OS03G0264950 PROTEIN-RELATED"/>
    <property type="match status" value="1"/>
</dbReference>
<dbReference type="EMBL" id="JAUIZM010000004">
    <property type="protein sequence ID" value="KAK1388045.1"/>
    <property type="molecule type" value="Genomic_DNA"/>
</dbReference>
<keyword evidence="3" id="KW-1185">Reference proteome</keyword>
<evidence type="ECO:0000313" key="2">
    <source>
        <dbReference type="EMBL" id="KAK1388045.1"/>
    </source>
</evidence>
<feature type="compositionally biased region" description="Polar residues" evidence="1">
    <location>
        <begin position="29"/>
        <end position="42"/>
    </location>
</feature>
<dbReference type="SMART" id="SM00614">
    <property type="entry name" value="ZnF_BED"/>
    <property type="match status" value="1"/>
</dbReference>
<gene>
    <name evidence="2" type="ORF">POM88_016223</name>
</gene>
<reference evidence="2" key="1">
    <citation type="submission" date="2023-02" db="EMBL/GenBank/DDBJ databases">
        <title>Genome of toxic invasive species Heracleum sosnowskyi carries increased number of genes despite the absence of recent whole-genome duplications.</title>
        <authorList>
            <person name="Schelkunov M."/>
            <person name="Shtratnikova V."/>
            <person name="Makarenko M."/>
            <person name="Klepikova A."/>
            <person name="Omelchenko D."/>
            <person name="Novikova G."/>
            <person name="Obukhova E."/>
            <person name="Bogdanov V."/>
            <person name="Penin A."/>
            <person name="Logacheva M."/>
        </authorList>
    </citation>
    <scope>NUCLEOTIDE SEQUENCE</scope>
    <source>
        <strain evidence="2">Hsosn_3</strain>
        <tissue evidence="2">Leaf</tissue>
    </source>
</reference>
<proteinExistence type="predicted"/>
<evidence type="ECO:0008006" key="4">
    <source>
        <dbReference type="Google" id="ProtNLM"/>
    </source>
</evidence>
<organism evidence="2 3">
    <name type="scientific">Heracleum sosnowskyi</name>
    <dbReference type="NCBI Taxonomy" id="360622"/>
    <lineage>
        <taxon>Eukaryota</taxon>
        <taxon>Viridiplantae</taxon>
        <taxon>Streptophyta</taxon>
        <taxon>Embryophyta</taxon>
        <taxon>Tracheophyta</taxon>
        <taxon>Spermatophyta</taxon>
        <taxon>Magnoliopsida</taxon>
        <taxon>eudicotyledons</taxon>
        <taxon>Gunneridae</taxon>
        <taxon>Pentapetalae</taxon>
        <taxon>asterids</taxon>
        <taxon>campanulids</taxon>
        <taxon>Apiales</taxon>
        <taxon>Apiaceae</taxon>
        <taxon>Apioideae</taxon>
        <taxon>apioid superclade</taxon>
        <taxon>Tordylieae</taxon>
        <taxon>Tordyliinae</taxon>
        <taxon>Heracleum</taxon>
    </lineage>
</organism>
<dbReference type="GO" id="GO:0005634">
    <property type="term" value="C:nucleus"/>
    <property type="evidence" value="ECO:0007669"/>
    <property type="project" value="TreeGrafter"/>
</dbReference>
<dbReference type="AlphaFoldDB" id="A0AAD8IQ62"/>
<dbReference type="PANTHER" id="PTHR34396:SF27">
    <property type="entry name" value="OS08G0208700 PROTEIN"/>
    <property type="match status" value="1"/>
</dbReference>
<dbReference type="GO" id="GO:1990837">
    <property type="term" value="F:sequence-specific double-stranded DNA binding"/>
    <property type="evidence" value="ECO:0007669"/>
    <property type="project" value="TreeGrafter"/>
</dbReference>
<evidence type="ECO:0000313" key="3">
    <source>
        <dbReference type="Proteomes" id="UP001237642"/>
    </source>
</evidence>
<dbReference type="GO" id="GO:0006357">
    <property type="term" value="P:regulation of transcription by RNA polymerase II"/>
    <property type="evidence" value="ECO:0007669"/>
    <property type="project" value="TreeGrafter"/>
</dbReference>
<dbReference type="Proteomes" id="UP001237642">
    <property type="component" value="Unassembled WGS sequence"/>
</dbReference>
<protein>
    <recommendedName>
        <fullName evidence="4">BED-type domain-containing protein</fullName>
    </recommendedName>
</protein>
<accession>A0AAD8IQ62</accession>
<reference evidence="2" key="2">
    <citation type="submission" date="2023-05" db="EMBL/GenBank/DDBJ databases">
        <authorList>
            <person name="Schelkunov M.I."/>
        </authorList>
    </citation>
    <scope>NUCLEOTIDE SEQUENCE</scope>
    <source>
        <strain evidence="2">Hsosn_3</strain>
        <tissue evidence="2">Leaf</tissue>
    </source>
</reference>